<gene>
    <name evidence="3" type="ORF">GSCOC_T00015691001</name>
</gene>
<dbReference type="AlphaFoldDB" id="A0A068V5D2"/>
<protein>
    <recommendedName>
        <fullName evidence="2">DUF7477 domain-containing protein</fullName>
    </recommendedName>
</protein>
<dbReference type="EMBL" id="HG739188">
    <property type="protein sequence ID" value="CDP15699.1"/>
    <property type="molecule type" value="Genomic_DNA"/>
</dbReference>
<feature type="transmembrane region" description="Helical" evidence="1">
    <location>
        <begin position="204"/>
        <end position="227"/>
    </location>
</feature>
<evidence type="ECO:0000256" key="1">
    <source>
        <dbReference type="SAM" id="Phobius"/>
    </source>
</evidence>
<name>A0A068V5D2_COFCA</name>
<keyword evidence="1" id="KW-0472">Membrane</keyword>
<dbReference type="STRING" id="49390.A0A068V5D2"/>
<keyword evidence="1" id="KW-1133">Transmembrane helix</keyword>
<organism evidence="3 4">
    <name type="scientific">Coffea canephora</name>
    <name type="common">Robusta coffee</name>
    <dbReference type="NCBI Taxonomy" id="49390"/>
    <lineage>
        <taxon>Eukaryota</taxon>
        <taxon>Viridiplantae</taxon>
        <taxon>Streptophyta</taxon>
        <taxon>Embryophyta</taxon>
        <taxon>Tracheophyta</taxon>
        <taxon>Spermatophyta</taxon>
        <taxon>Magnoliopsida</taxon>
        <taxon>eudicotyledons</taxon>
        <taxon>Gunneridae</taxon>
        <taxon>Pentapetalae</taxon>
        <taxon>asterids</taxon>
        <taxon>lamiids</taxon>
        <taxon>Gentianales</taxon>
        <taxon>Rubiaceae</taxon>
        <taxon>Ixoroideae</taxon>
        <taxon>Gardenieae complex</taxon>
        <taxon>Bertiereae - Coffeeae clade</taxon>
        <taxon>Coffeeae</taxon>
        <taxon>Coffea</taxon>
    </lineage>
</organism>
<dbReference type="OMA" id="MAYHRST"/>
<dbReference type="Pfam" id="PF24289">
    <property type="entry name" value="DUF7477"/>
    <property type="match status" value="1"/>
</dbReference>
<evidence type="ECO:0000313" key="4">
    <source>
        <dbReference type="Proteomes" id="UP000295252"/>
    </source>
</evidence>
<reference evidence="4" key="1">
    <citation type="journal article" date="2014" name="Science">
        <title>The coffee genome provides insight into the convergent evolution of caffeine biosynthesis.</title>
        <authorList>
            <person name="Denoeud F."/>
            <person name="Carretero-Paulet L."/>
            <person name="Dereeper A."/>
            <person name="Droc G."/>
            <person name="Guyot R."/>
            <person name="Pietrella M."/>
            <person name="Zheng C."/>
            <person name="Alberti A."/>
            <person name="Anthony F."/>
            <person name="Aprea G."/>
            <person name="Aury J.M."/>
            <person name="Bento P."/>
            <person name="Bernard M."/>
            <person name="Bocs S."/>
            <person name="Campa C."/>
            <person name="Cenci A."/>
            <person name="Combes M.C."/>
            <person name="Crouzillat D."/>
            <person name="Da Silva C."/>
            <person name="Daddiego L."/>
            <person name="De Bellis F."/>
            <person name="Dussert S."/>
            <person name="Garsmeur O."/>
            <person name="Gayraud T."/>
            <person name="Guignon V."/>
            <person name="Jahn K."/>
            <person name="Jamilloux V."/>
            <person name="Joet T."/>
            <person name="Labadie K."/>
            <person name="Lan T."/>
            <person name="Leclercq J."/>
            <person name="Lepelley M."/>
            <person name="Leroy T."/>
            <person name="Li L.T."/>
            <person name="Librado P."/>
            <person name="Lopez L."/>
            <person name="Munoz A."/>
            <person name="Noel B."/>
            <person name="Pallavicini A."/>
            <person name="Perrotta G."/>
            <person name="Poncet V."/>
            <person name="Pot D."/>
            <person name="Priyono X."/>
            <person name="Rigoreau M."/>
            <person name="Rouard M."/>
            <person name="Rozas J."/>
            <person name="Tranchant-Dubreuil C."/>
            <person name="VanBuren R."/>
            <person name="Zhang Q."/>
            <person name="Andrade A.C."/>
            <person name="Argout X."/>
            <person name="Bertrand B."/>
            <person name="de Kochko A."/>
            <person name="Graziosi G."/>
            <person name="Henry R.J."/>
            <person name="Jayarama X."/>
            <person name="Ming R."/>
            <person name="Nagai C."/>
            <person name="Rounsley S."/>
            <person name="Sankoff D."/>
            <person name="Giuliano G."/>
            <person name="Albert V.A."/>
            <person name="Wincker P."/>
            <person name="Lashermes P."/>
        </authorList>
    </citation>
    <scope>NUCLEOTIDE SEQUENCE [LARGE SCALE GENOMIC DNA]</scope>
    <source>
        <strain evidence="4">cv. DH200-94</strain>
    </source>
</reference>
<evidence type="ECO:0000313" key="3">
    <source>
        <dbReference type="EMBL" id="CDP15699.1"/>
    </source>
</evidence>
<keyword evidence="1" id="KW-0812">Transmembrane</keyword>
<sequence length="335" mass="38140">MEEVKDEETFFHVSLEKFSISPDFLCFSCHAPLKEYLKTVLDFNFSEEPNYCLPLHVISIFDGLIGANFATKLLNIDDTQSSFHATSISNFSSIHSPTKEKKERELNGPILYYSGQTCSRNPTYMISKGKEIYQIDVMDSKLAQVVDRGREAGFVIIVVTSYSNSLTLIMDAGTAFTGQVYVLAEFFLHKTYARNCTCACYLSFYAWMRLSYLFLVVLAIASTYLSIGLNELKFVFYGCIPEKWNEVFHVTSTTSISADWLVVISQNSDFIEQARLIVGARFFFYPSKGVHECLDKGCRITSIAATSYQVTVIVNLAKWLRNFCYHLIFHAKLLR</sequence>
<dbReference type="InParanoid" id="A0A068V5D2"/>
<dbReference type="Proteomes" id="UP000295252">
    <property type="component" value="Chromosome IX"/>
</dbReference>
<dbReference type="Gramene" id="CDP15699">
    <property type="protein sequence ID" value="CDP15699"/>
    <property type="gene ID" value="GSCOC_T00015691001"/>
</dbReference>
<proteinExistence type="predicted"/>
<evidence type="ECO:0000259" key="2">
    <source>
        <dbReference type="Pfam" id="PF24289"/>
    </source>
</evidence>
<keyword evidence="4" id="KW-1185">Reference proteome</keyword>
<feature type="domain" description="DUF7477" evidence="2">
    <location>
        <begin position="130"/>
        <end position="318"/>
    </location>
</feature>
<accession>A0A068V5D2</accession>
<dbReference type="InterPro" id="IPR055900">
    <property type="entry name" value="DUF7477"/>
</dbReference>
<dbReference type="PhylomeDB" id="A0A068V5D2"/>